<dbReference type="EMBL" id="ML208648">
    <property type="protein sequence ID" value="TFK61563.1"/>
    <property type="molecule type" value="Genomic_DNA"/>
</dbReference>
<organism evidence="1 2">
    <name type="scientific">Pluteus cervinus</name>
    <dbReference type="NCBI Taxonomy" id="181527"/>
    <lineage>
        <taxon>Eukaryota</taxon>
        <taxon>Fungi</taxon>
        <taxon>Dikarya</taxon>
        <taxon>Basidiomycota</taxon>
        <taxon>Agaricomycotina</taxon>
        <taxon>Agaricomycetes</taxon>
        <taxon>Agaricomycetidae</taxon>
        <taxon>Agaricales</taxon>
        <taxon>Pluteineae</taxon>
        <taxon>Pluteaceae</taxon>
        <taxon>Pluteus</taxon>
    </lineage>
</organism>
<gene>
    <name evidence="1" type="ORF">BDN72DRAFT_778096</name>
</gene>
<protein>
    <submittedName>
        <fullName evidence="1">Uncharacterized protein</fullName>
    </submittedName>
</protein>
<proteinExistence type="predicted"/>
<accession>A0ACD3A6U1</accession>
<evidence type="ECO:0000313" key="2">
    <source>
        <dbReference type="Proteomes" id="UP000308600"/>
    </source>
</evidence>
<dbReference type="Proteomes" id="UP000308600">
    <property type="component" value="Unassembled WGS sequence"/>
</dbReference>
<keyword evidence="2" id="KW-1185">Reference proteome</keyword>
<sequence>TVLHLAAYSGHQATVEYLVGLGVDLSSRTKKGNTALNLAIQCGHSDVAAFLQAQVLAHSV</sequence>
<feature type="non-terminal residue" evidence="1">
    <location>
        <position position="1"/>
    </location>
</feature>
<reference evidence="1 2" key="1">
    <citation type="journal article" date="2019" name="Nat. Ecol. Evol.">
        <title>Megaphylogeny resolves global patterns of mushroom evolution.</title>
        <authorList>
            <person name="Varga T."/>
            <person name="Krizsan K."/>
            <person name="Foldi C."/>
            <person name="Dima B."/>
            <person name="Sanchez-Garcia M."/>
            <person name="Sanchez-Ramirez S."/>
            <person name="Szollosi G.J."/>
            <person name="Szarkandi J.G."/>
            <person name="Papp V."/>
            <person name="Albert L."/>
            <person name="Andreopoulos W."/>
            <person name="Angelini C."/>
            <person name="Antonin V."/>
            <person name="Barry K.W."/>
            <person name="Bougher N.L."/>
            <person name="Buchanan P."/>
            <person name="Buyck B."/>
            <person name="Bense V."/>
            <person name="Catcheside P."/>
            <person name="Chovatia M."/>
            <person name="Cooper J."/>
            <person name="Damon W."/>
            <person name="Desjardin D."/>
            <person name="Finy P."/>
            <person name="Geml J."/>
            <person name="Haridas S."/>
            <person name="Hughes K."/>
            <person name="Justo A."/>
            <person name="Karasinski D."/>
            <person name="Kautmanova I."/>
            <person name="Kiss B."/>
            <person name="Kocsube S."/>
            <person name="Kotiranta H."/>
            <person name="LaButti K.M."/>
            <person name="Lechner B.E."/>
            <person name="Liimatainen K."/>
            <person name="Lipzen A."/>
            <person name="Lukacs Z."/>
            <person name="Mihaltcheva S."/>
            <person name="Morgado L.N."/>
            <person name="Niskanen T."/>
            <person name="Noordeloos M.E."/>
            <person name="Ohm R.A."/>
            <person name="Ortiz-Santana B."/>
            <person name="Ovrebo C."/>
            <person name="Racz N."/>
            <person name="Riley R."/>
            <person name="Savchenko A."/>
            <person name="Shiryaev A."/>
            <person name="Soop K."/>
            <person name="Spirin V."/>
            <person name="Szebenyi C."/>
            <person name="Tomsovsky M."/>
            <person name="Tulloss R.E."/>
            <person name="Uehling J."/>
            <person name="Grigoriev I.V."/>
            <person name="Vagvolgyi C."/>
            <person name="Papp T."/>
            <person name="Martin F.M."/>
            <person name="Miettinen O."/>
            <person name="Hibbett D.S."/>
            <person name="Nagy L.G."/>
        </authorList>
    </citation>
    <scope>NUCLEOTIDE SEQUENCE [LARGE SCALE GENOMIC DNA]</scope>
    <source>
        <strain evidence="1 2">NL-1719</strain>
    </source>
</reference>
<evidence type="ECO:0000313" key="1">
    <source>
        <dbReference type="EMBL" id="TFK61563.1"/>
    </source>
</evidence>
<name>A0ACD3A6U1_9AGAR</name>